<keyword evidence="2" id="KW-1185">Reference proteome</keyword>
<accession>A0A2Z6N0L5</accession>
<organism evidence="1 2">
    <name type="scientific">Trifolium subterraneum</name>
    <name type="common">Subterranean clover</name>
    <dbReference type="NCBI Taxonomy" id="3900"/>
    <lineage>
        <taxon>Eukaryota</taxon>
        <taxon>Viridiplantae</taxon>
        <taxon>Streptophyta</taxon>
        <taxon>Embryophyta</taxon>
        <taxon>Tracheophyta</taxon>
        <taxon>Spermatophyta</taxon>
        <taxon>Magnoliopsida</taxon>
        <taxon>eudicotyledons</taxon>
        <taxon>Gunneridae</taxon>
        <taxon>Pentapetalae</taxon>
        <taxon>rosids</taxon>
        <taxon>fabids</taxon>
        <taxon>Fabales</taxon>
        <taxon>Fabaceae</taxon>
        <taxon>Papilionoideae</taxon>
        <taxon>50 kb inversion clade</taxon>
        <taxon>NPAAA clade</taxon>
        <taxon>Hologalegina</taxon>
        <taxon>IRL clade</taxon>
        <taxon>Trifolieae</taxon>
        <taxon>Trifolium</taxon>
    </lineage>
</organism>
<evidence type="ECO:0000313" key="2">
    <source>
        <dbReference type="Proteomes" id="UP000242715"/>
    </source>
</evidence>
<sequence>MDYSVAVTGTVKDMLSILLFSLERAEKDGAQDLTINYACGRMLYGRGRCVIGTLSVVDRVRVLLPLIRKKCHDALL</sequence>
<evidence type="ECO:0000313" key="1">
    <source>
        <dbReference type="EMBL" id="GAU29485.1"/>
    </source>
</evidence>
<name>A0A2Z6N0L5_TRISU</name>
<dbReference type="Proteomes" id="UP000242715">
    <property type="component" value="Unassembled WGS sequence"/>
</dbReference>
<dbReference type="EMBL" id="DF973397">
    <property type="protein sequence ID" value="GAU29485.1"/>
    <property type="molecule type" value="Genomic_DNA"/>
</dbReference>
<gene>
    <name evidence="1" type="ORF">TSUD_65210</name>
</gene>
<proteinExistence type="predicted"/>
<dbReference type="AlphaFoldDB" id="A0A2Z6N0L5"/>
<reference evidence="2" key="1">
    <citation type="journal article" date="2017" name="Front. Plant Sci.">
        <title>Climate Clever Clovers: New Paradigm to Reduce the Environmental Footprint of Ruminants by Breeding Low Methanogenic Forages Utilizing Haplotype Variation.</title>
        <authorList>
            <person name="Kaur P."/>
            <person name="Appels R."/>
            <person name="Bayer P.E."/>
            <person name="Keeble-Gagnere G."/>
            <person name="Wang J."/>
            <person name="Hirakawa H."/>
            <person name="Shirasawa K."/>
            <person name="Vercoe P."/>
            <person name="Stefanova K."/>
            <person name="Durmic Z."/>
            <person name="Nichols P."/>
            <person name="Revell C."/>
            <person name="Isobe S.N."/>
            <person name="Edwards D."/>
            <person name="Erskine W."/>
        </authorList>
    </citation>
    <scope>NUCLEOTIDE SEQUENCE [LARGE SCALE GENOMIC DNA]</scope>
    <source>
        <strain evidence="2">cv. Daliak</strain>
    </source>
</reference>
<protein>
    <submittedName>
        <fullName evidence="1">Uncharacterized protein</fullName>
    </submittedName>
</protein>